<dbReference type="EMBL" id="JACIIV010000056">
    <property type="protein sequence ID" value="MBB6229489.1"/>
    <property type="molecule type" value="Genomic_DNA"/>
</dbReference>
<gene>
    <name evidence="2" type="ORF">FHS79_003692</name>
</gene>
<accession>A0A841L8W2</accession>
<feature type="transmembrane region" description="Helical" evidence="1">
    <location>
        <begin position="21"/>
        <end position="41"/>
    </location>
</feature>
<feature type="transmembrane region" description="Helical" evidence="1">
    <location>
        <begin position="135"/>
        <end position="160"/>
    </location>
</feature>
<organism evidence="2 3">
    <name type="scientific">Polymorphobacter multimanifer</name>
    <dbReference type="NCBI Taxonomy" id="1070431"/>
    <lineage>
        <taxon>Bacteria</taxon>
        <taxon>Pseudomonadati</taxon>
        <taxon>Pseudomonadota</taxon>
        <taxon>Alphaproteobacteria</taxon>
        <taxon>Sphingomonadales</taxon>
        <taxon>Sphingosinicellaceae</taxon>
        <taxon>Polymorphobacter</taxon>
    </lineage>
</organism>
<name>A0A841L8W2_9SPHN</name>
<keyword evidence="1" id="KW-0812">Transmembrane</keyword>
<keyword evidence="1" id="KW-1133">Transmembrane helix</keyword>
<feature type="transmembrane region" description="Helical" evidence="1">
    <location>
        <begin position="61"/>
        <end position="82"/>
    </location>
</feature>
<protein>
    <recommendedName>
        <fullName evidence="4">Glycerophosphoryl diester phosphodiesterase membrane domain-containing protein</fullName>
    </recommendedName>
</protein>
<evidence type="ECO:0000313" key="3">
    <source>
        <dbReference type="Proteomes" id="UP000538147"/>
    </source>
</evidence>
<feature type="transmembrane region" description="Helical" evidence="1">
    <location>
        <begin position="103"/>
        <end position="123"/>
    </location>
</feature>
<evidence type="ECO:0008006" key="4">
    <source>
        <dbReference type="Google" id="ProtNLM"/>
    </source>
</evidence>
<proteinExistence type="predicted"/>
<feature type="transmembrane region" description="Helical" evidence="1">
    <location>
        <begin position="181"/>
        <end position="202"/>
    </location>
</feature>
<keyword evidence="3" id="KW-1185">Reference proteome</keyword>
<dbReference type="RefSeq" id="WP_184203220.1">
    <property type="nucleotide sequence ID" value="NZ_JACIIV010000056.1"/>
</dbReference>
<dbReference type="AlphaFoldDB" id="A0A841L8W2"/>
<feature type="transmembrane region" description="Helical" evidence="1">
    <location>
        <begin position="214"/>
        <end position="231"/>
    </location>
</feature>
<keyword evidence="1" id="KW-0472">Membrane</keyword>
<reference evidence="2 3" key="1">
    <citation type="submission" date="2020-08" db="EMBL/GenBank/DDBJ databases">
        <title>Genomic Encyclopedia of Type Strains, Phase IV (KMG-IV): sequencing the most valuable type-strain genomes for metagenomic binning, comparative biology and taxonomic classification.</title>
        <authorList>
            <person name="Goeker M."/>
        </authorList>
    </citation>
    <scope>NUCLEOTIDE SEQUENCE [LARGE SCALE GENOMIC DNA]</scope>
    <source>
        <strain evidence="2 3">DSM 102189</strain>
    </source>
</reference>
<comment type="caution">
    <text evidence="2">The sequence shown here is derived from an EMBL/GenBank/DDBJ whole genome shotgun (WGS) entry which is preliminary data.</text>
</comment>
<evidence type="ECO:0000256" key="1">
    <source>
        <dbReference type="SAM" id="Phobius"/>
    </source>
</evidence>
<dbReference type="Proteomes" id="UP000538147">
    <property type="component" value="Unassembled WGS sequence"/>
</dbReference>
<evidence type="ECO:0000313" key="2">
    <source>
        <dbReference type="EMBL" id="MBB6229489.1"/>
    </source>
</evidence>
<sequence>MQAARLDIGLALRQSFQALRADALGIGKGGLLLVVLPSLLVRLLAPEGGYGPDVATLVTTLRAVLAMLFVSLVSWGVVARLAGLPLPPEAFFAQGLRRAQPGLKVALLVGAAIVFGLILRLFATHGTPAGFMLQTLLLTLGLWALCTLMPAVPVAVVERLGPVDALKRAAALTAGNRDRTLLLGLLLALVIGIGALLISRATDAAPALEAAFELLAWGVAAIVPSVVYAGLRIPQ</sequence>